<dbReference type="InterPro" id="IPR050153">
    <property type="entry name" value="Metal_Ion_Import_ABC"/>
</dbReference>
<keyword evidence="4 6" id="KW-0067">ATP-binding</keyword>
<dbReference type="PROSITE" id="PS50893">
    <property type="entry name" value="ABC_TRANSPORTER_2"/>
    <property type="match status" value="1"/>
</dbReference>
<dbReference type="GO" id="GO:0005524">
    <property type="term" value="F:ATP binding"/>
    <property type="evidence" value="ECO:0007669"/>
    <property type="project" value="UniProtKB-KW"/>
</dbReference>
<sequence>MAEPASGPATPTALPVGVALRIEHATVAYDGTPALQDVDAQVLPGETVALIGPNGAGKSTLIKAVLGLVPVTAGTITVLGKPPAAARRDVAYVPQADTLDPEFPISVAQVVLMGRYRRTGWLRRPGRADRRIAAEALAQVGLADRAKARFGTLSGGQRQRVLLARAIAQQPRLLLLDEPFNGVDALSQDALLTAIAVLKRRGAAVVISTHDLTLAHLACDAACLLNRHMYGFGPVHDVITPALLRATYGSQALELRGDRVIVAHPIANRHA</sequence>
<keyword evidence="3" id="KW-0547">Nucleotide-binding</keyword>
<evidence type="ECO:0000256" key="4">
    <source>
        <dbReference type="ARBA" id="ARBA00022840"/>
    </source>
</evidence>
<evidence type="ECO:0000313" key="7">
    <source>
        <dbReference type="Proteomes" id="UP001501470"/>
    </source>
</evidence>
<name>A0ABP4M7M8_9ACTN</name>
<dbReference type="SMART" id="SM00382">
    <property type="entry name" value="AAA"/>
    <property type="match status" value="1"/>
</dbReference>
<dbReference type="PROSITE" id="PS00211">
    <property type="entry name" value="ABC_TRANSPORTER_1"/>
    <property type="match status" value="1"/>
</dbReference>
<evidence type="ECO:0000256" key="3">
    <source>
        <dbReference type="ARBA" id="ARBA00022741"/>
    </source>
</evidence>
<dbReference type="InterPro" id="IPR017871">
    <property type="entry name" value="ABC_transporter-like_CS"/>
</dbReference>
<dbReference type="InterPro" id="IPR003593">
    <property type="entry name" value="AAA+_ATPase"/>
</dbReference>
<proteinExistence type="inferred from homology"/>
<evidence type="ECO:0000313" key="6">
    <source>
        <dbReference type="EMBL" id="GAA1538956.1"/>
    </source>
</evidence>
<dbReference type="InterPro" id="IPR003439">
    <property type="entry name" value="ABC_transporter-like_ATP-bd"/>
</dbReference>
<comment type="caution">
    <text evidence="6">The sequence shown here is derived from an EMBL/GenBank/DDBJ whole genome shotgun (WGS) entry which is preliminary data.</text>
</comment>
<accession>A0ABP4M7M8</accession>
<feature type="domain" description="ABC transporter" evidence="5">
    <location>
        <begin position="20"/>
        <end position="251"/>
    </location>
</feature>
<gene>
    <name evidence="6" type="ORF">GCM10009827_067700</name>
</gene>
<dbReference type="Gene3D" id="3.40.50.300">
    <property type="entry name" value="P-loop containing nucleotide triphosphate hydrolases"/>
    <property type="match status" value="1"/>
</dbReference>
<dbReference type="PANTHER" id="PTHR42734:SF5">
    <property type="entry name" value="IRON TRANSPORT SYSTEM ATP-BINDING PROTEIN HI_0361-RELATED"/>
    <property type="match status" value="1"/>
</dbReference>
<protein>
    <submittedName>
        <fullName evidence="6">Metal ABC transporter ATP-binding protein</fullName>
    </submittedName>
</protein>
<dbReference type="EMBL" id="BAAAQD010000015">
    <property type="protein sequence ID" value="GAA1538956.1"/>
    <property type="molecule type" value="Genomic_DNA"/>
</dbReference>
<dbReference type="CDD" id="cd03235">
    <property type="entry name" value="ABC_Metallic_Cations"/>
    <property type="match status" value="1"/>
</dbReference>
<dbReference type="RefSeq" id="WP_344506386.1">
    <property type="nucleotide sequence ID" value="NZ_BAAAQD010000015.1"/>
</dbReference>
<dbReference type="Pfam" id="PF00005">
    <property type="entry name" value="ABC_tran"/>
    <property type="match status" value="1"/>
</dbReference>
<keyword evidence="7" id="KW-1185">Reference proteome</keyword>
<organism evidence="6 7">
    <name type="scientific">Dactylosporangium maewongense</name>
    <dbReference type="NCBI Taxonomy" id="634393"/>
    <lineage>
        <taxon>Bacteria</taxon>
        <taxon>Bacillati</taxon>
        <taxon>Actinomycetota</taxon>
        <taxon>Actinomycetes</taxon>
        <taxon>Micromonosporales</taxon>
        <taxon>Micromonosporaceae</taxon>
        <taxon>Dactylosporangium</taxon>
    </lineage>
</organism>
<dbReference type="PANTHER" id="PTHR42734">
    <property type="entry name" value="METAL TRANSPORT SYSTEM ATP-BINDING PROTEIN TM_0124-RELATED"/>
    <property type="match status" value="1"/>
</dbReference>
<evidence type="ECO:0000256" key="2">
    <source>
        <dbReference type="ARBA" id="ARBA00022448"/>
    </source>
</evidence>
<dbReference type="InterPro" id="IPR027417">
    <property type="entry name" value="P-loop_NTPase"/>
</dbReference>
<keyword evidence="2" id="KW-0813">Transport</keyword>
<evidence type="ECO:0000256" key="1">
    <source>
        <dbReference type="ARBA" id="ARBA00005417"/>
    </source>
</evidence>
<dbReference type="SUPFAM" id="SSF52540">
    <property type="entry name" value="P-loop containing nucleoside triphosphate hydrolases"/>
    <property type="match status" value="1"/>
</dbReference>
<evidence type="ECO:0000259" key="5">
    <source>
        <dbReference type="PROSITE" id="PS50893"/>
    </source>
</evidence>
<comment type="similarity">
    <text evidence="1">Belongs to the ABC transporter superfamily.</text>
</comment>
<dbReference type="Proteomes" id="UP001501470">
    <property type="component" value="Unassembled WGS sequence"/>
</dbReference>
<reference evidence="7" key="1">
    <citation type="journal article" date="2019" name="Int. J. Syst. Evol. Microbiol.">
        <title>The Global Catalogue of Microorganisms (GCM) 10K type strain sequencing project: providing services to taxonomists for standard genome sequencing and annotation.</title>
        <authorList>
            <consortium name="The Broad Institute Genomics Platform"/>
            <consortium name="The Broad Institute Genome Sequencing Center for Infectious Disease"/>
            <person name="Wu L."/>
            <person name="Ma J."/>
        </authorList>
    </citation>
    <scope>NUCLEOTIDE SEQUENCE [LARGE SCALE GENOMIC DNA]</scope>
    <source>
        <strain evidence="7">JCM 15933</strain>
    </source>
</reference>